<dbReference type="GO" id="GO:0003676">
    <property type="term" value="F:nucleic acid binding"/>
    <property type="evidence" value="ECO:0007669"/>
    <property type="project" value="InterPro"/>
</dbReference>
<dbReference type="EMBL" id="JXNU01000003">
    <property type="protein sequence ID" value="KKF36987.1"/>
    <property type="molecule type" value="Genomic_DNA"/>
</dbReference>
<dbReference type="RefSeq" id="WP_016191207.1">
    <property type="nucleotide sequence ID" value="NZ_CP089932.1"/>
</dbReference>
<dbReference type="CDD" id="cd00085">
    <property type="entry name" value="HNHc"/>
    <property type="match status" value="1"/>
</dbReference>
<evidence type="ECO:0000313" key="3">
    <source>
        <dbReference type="Proteomes" id="UP000033924"/>
    </source>
</evidence>
<dbReference type="SMART" id="SM00507">
    <property type="entry name" value="HNHc"/>
    <property type="match status" value="1"/>
</dbReference>
<proteinExistence type="predicted"/>
<keyword evidence="3" id="KW-1185">Reference proteome</keyword>
<dbReference type="InterPro" id="IPR002711">
    <property type="entry name" value="HNH"/>
</dbReference>
<reference evidence="2 3" key="1">
    <citation type="submission" date="2015-01" db="EMBL/GenBank/DDBJ databases">
        <title>Erwinia tracheiphila.</title>
        <authorList>
            <person name="Shapiro L.R."/>
        </authorList>
    </citation>
    <scope>NUCLEOTIDE SEQUENCE [LARGE SCALE GENOMIC DNA]</scope>
    <source>
        <strain evidence="2 3">BuffGH</strain>
    </source>
</reference>
<organism evidence="2 3">
    <name type="scientific">Erwinia tracheiphila</name>
    <dbReference type="NCBI Taxonomy" id="65700"/>
    <lineage>
        <taxon>Bacteria</taxon>
        <taxon>Pseudomonadati</taxon>
        <taxon>Pseudomonadota</taxon>
        <taxon>Gammaproteobacteria</taxon>
        <taxon>Enterobacterales</taxon>
        <taxon>Erwiniaceae</taxon>
        <taxon>Erwinia</taxon>
    </lineage>
</organism>
<dbReference type="PANTHER" id="PTHR33877">
    <property type="entry name" value="SLL1193 PROTEIN"/>
    <property type="match status" value="1"/>
</dbReference>
<dbReference type="Pfam" id="PF01844">
    <property type="entry name" value="HNH"/>
    <property type="match status" value="1"/>
</dbReference>
<evidence type="ECO:0000313" key="2">
    <source>
        <dbReference type="EMBL" id="KKF36987.1"/>
    </source>
</evidence>
<evidence type="ECO:0000259" key="1">
    <source>
        <dbReference type="SMART" id="SM00507"/>
    </source>
</evidence>
<name>A0A0M2KI54_9GAMM</name>
<dbReference type="AlphaFoldDB" id="A0A0M2KI54"/>
<dbReference type="PANTHER" id="PTHR33877:SF2">
    <property type="entry name" value="OS07G0170200 PROTEIN"/>
    <property type="match status" value="1"/>
</dbReference>
<dbReference type="GO" id="GO:0004519">
    <property type="term" value="F:endonuclease activity"/>
    <property type="evidence" value="ECO:0007669"/>
    <property type="project" value="InterPro"/>
</dbReference>
<dbReference type="InterPro" id="IPR003615">
    <property type="entry name" value="HNH_nuc"/>
</dbReference>
<dbReference type="PATRIC" id="fig|65700.7.peg.4636"/>
<dbReference type="Gene3D" id="1.10.30.50">
    <property type="match status" value="1"/>
</dbReference>
<protein>
    <recommendedName>
        <fullName evidence="1">HNH nuclease domain-containing protein</fullName>
    </recommendedName>
</protein>
<dbReference type="GO" id="GO:0008270">
    <property type="term" value="F:zinc ion binding"/>
    <property type="evidence" value="ECO:0007669"/>
    <property type="project" value="InterPro"/>
</dbReference>
<sequence>MSKGFSETKRKIIFNKFYGRCAYCGTSVEFIDMHIDHITPKKEGGNNELRNLNPSCAKCNTTKGDRSLEDFRLHSMLGSSRFKGIINFKQWQSLNDLGVFINLPTHIFHFEDSGHEQSCN</sequence>
<comment type="caution">
    <text evidence="2">The sequence shown here is derived from an EMBL/GenBank/DDBJ whole genome shotgun (WGS) entry which is preliminary data.</text>
</comment>
<dbReference type="InterPro" id="IPR052892">
    <property type="entry name" value="NA-targeting_endonuclease"/>
</dbReference>
<dbReference type="STRING" id="65700.SY86_18630"/>
<gene>
    <name evidence="2" type="ORF">SY86_18630</name>
</gene>
<accession>A0A0M2KI54</accession>
<dbReference type="Proteomes" id="UP000033924">
    <property type="component" value="Unassembled WGS sequence"/>
</dbReference>
<feature type="domain" description="HNH nuclease" evidence="1">
    <location>
        <begin position="9"/>
        <end position="61"/>
    </location>
</feature>